<evidence type="ECO:0000256" key="4">
    <source>
        <dbReference type="ARBA" id="ARBA00022642"/>
    </source>
</evidence>
<evidence type="ECO:0000256" key="5">
    <source>
        <dbReference type="ARBA" id="ARBA00022679"/>
    </source>
</evidence>
<comment type="function">
    <text evidence="1 11">Catalyzes the reversible adenylation of nicotinate mononucleotide (NaMN) to nicotinic acid adenine dinucleotide (NaAD).</text>
</comment>
<dbReference type="eggNOG" id="COG1057">
    <property type="taxonomic scope" value="Bacteria"/>
</dbReference>
<comment type="similarity">
    <text evidence="3 11">Belongs to the NadD family.</text>
</comment>
<dbReference type="CDD" id="cd02165">
    <property type="entry name" value="NMNAT"/>
    <property type="match status" value="1"/>
</dbReference>
<dbReference type="InterPro" id="IPR005248">
    <property type="entry name" value="NadD/NMNAT"/>
</dbReference>
<evidence type="ECO:0000256" key="8">
    <source>
        <dbReference type="ARBA" id="ARBA00022840"/>
    </source>
</evidence>
<dbReference type="OrthoDB" id="5295945at2"/>
<comment type="catalytic activity">
    <reaction evidence="10 11">
        <text>nicotinate beta-D-ribonucleotide + ATP + H(+) = deamido-NAD(+) + diphosphate</text>
        <dbReference type="Rhea" id="RHEA:22860"/>
        <dbReference type="ChEBI" id="CHEBI:15378"/>
        <dbReference type="ChEBI" id="CHEBI:30616"/>
        <dbReference type="ChEBI" id="CHEBI:33019"/>
        <dbReference type="ChEBI" id="CHEBI:57502"/>
        <dbReference type="ChEBI" id="CHEBI:58437"/>
        <dbReference type="EC" id="2.7.7.18"/>
    </reaction>
</comment>
<dbReference type="GO" id="GO:0005524">
    <property type="term" value="F:ATP binding"/>
    <property type="evidence" value="ECO:0007669"/>
    <property type="project" value="UniProtKB-KW"/>
</dbReference>
<evidence type="ECO:0000313" key="13">
    <source>
        <dbReference type="EMBL" id="EWS77013.1"/>
    </source>
</evidence>
<organism evidence="13 15">
    <name type="scientific">Xylella taiwanensis</name>
    <dbReference type="NCBI Taxonomy" id="1444770"/>
    <lineage>
        <taxon>Bacteria</taxon>
        <taxon>Pseudomonadati</taxon>
        <taxon>Pseudomonadota</taxon>
        <taxon>Gammaproteobacteria</taxon>
        <taxon>Lysobacterales</taxon>
        <taxon>Lysobacteraceae</taxon>
        <taxon>Xylella</taxon>
    </lineage>
</organism>
<evidence type="ECO:0000313" key="14">
    <source>
        <dbReference type="EMBL" id="MCD8474111.1"/>
    </source>
</evidence>
<accession>Z9JGA4</accession>
<dbReference type="EC" id="2.7.7.18" evidence="11"/>
<keyword evidence="8 11" id="KW-0067">ATP-binding</keyword>
<evidence type="ECO:0000313" key="16">
    <source>
        <dbReference type="Proteomes" id="UP001430701"/>
    </source>
</evidence>
<evidence type="ECO:0000256" key="3">
    <source>
        <dbReference type="ARBA" id="ARBA00009014"/>
    </source>
</evidence>
<dbReference type="InterPro" id="IPR004821">
    <property type="entry name" value="Cyt_trans-like"/>
</dbReference>
<dbReference type="GeneID" id="68901013"/>
<dbReference type="EMBL" id="JDSQ01000039">
    <property type="protein sequence ID" value="EWS77013.1"/>
    <property type="molecule type" value="Genomic_DNA"/>
</dbReference>
<dbReference type="Proteomes" id="UP000020406">
    <property type="component" value="Unassembled WGS sequence"/>
</dbReference>
<dbReference type="EMBL" id="JAJPPU010000004">
    <property type="protein sequence ID" value="MCD8474111.1"/>
    <property type="molecule type" value="Genomic_DNA"/>
</dbReference>
<dbReference type="Gene3D" id="3.40.50.620">
    <property type="entry name" value="HUPs"/>
    <property type="match status" value="1"/>
</dbReference>
<dbReference type="PANTHER" id="PTHR39321">
    <property type="entry name" value="NICOTINATE-NUCLEOTIDE ADENYLYLTRANSFERASE-RELATED"/>
    <property type="match status" value="1"/>
</dbReference>
<evidence type="ECO:0000256" key="6">
    <source>
        <dbReference type="ARBA" id="ARBA00022695"/>
    </source>
</evidence>
<evidence type="ECO:0000256" key="7">
    <source>
        <dbReference type="ARBA" id="ARBA00022741"/>
    </source>
</evidence>
<reference evidence="13 15" key="1">
    <citation type="journal article" date="2014" name="Genome Announc.">
        <title>Draft Genome Sequence of Xylella fastidiosa Pear Leaf Scorch Strain in Taiwan.</title>
        <authorList>
            <person name="Su C.C."/>
            <person name="Deng W.L."/>
            <person name="Jan F.J."/>
            <person name="Chang C.J."/>
            <person name="Huang H."/>
            <person name="Chen J."/>
        </authorList>
    </citation>
    <scope>NUCLEOTIDE SEQUENCE [LARGE SCALE GENOMIC DNA]</scope>
    <source>
        <strain evidence="13 15">PLS229</strain>
    </source>
</reference>
<evidence type="ECO:0000256" key="2">
    <source>
        <dbReference type="ARBA" id="ARBA00005019"/>
    </source>
</evidence>
<dbReference type="SUPFAM" id="SSF52374">
    <property type="entry name" value="Nucleotidylyl transferase"/>
    <property type="match status" value="1"/>
</dbReference>
<keyword evidence="6 11" id="KW-0548">Nucleotidyltransferase</keyword>
<dbReference type="PANTHER" id="PTHR39321:SF3">
    <property type="entry name" value="PHOSPHOPANTETHEINE ADENYLYLTRANSFERASE"/>
    <property type="match status" value="1"/>
</dbReference>
<dbReference type="STRING" id="1444770.AF72_13130"/>
<feature type="domain" description="Cytidyltransferase-like" evidence="12">
    <location>
        <begin position="7"/>
        <end position="189"/>
    </location>
</feature>
<dbReference type="NCBIfam" id="NF000839">
    <property type="entry name" value="PRK00071.1-1"/>
    <property type="match status" value="1"/>
</dbReference>
<evidence type="ECO:0000313" key="15">
    <source>
        <dbReference type="Proteomes" id="UP000020406"/>
    </source>
</evidence>
<keyword evidence="4 11" id="KW-0662">Pyridine nucleotide biosynthesis</keyword>
<sequence>MSSMHVFYGGTFDPVHTGHLTIARAARAALGAPVALLPSADPPHRPTPSASSIDRLRMLCLAVSDEPGLSVDPRELQRAARQTQPSYTVDTLTEVRSELGPKTSIIWLLGADAFLNLSNWQRWQTLPELAHLVVANRPGVTLQAPLPPKMAAIFNDRWVQDPATLRSTANGRVWLLNQHPTPSSASNVRAAIAAATDWEADLIPAVAEYIRTHGLYGIHDIN</sequence>
<keyword evidence="16" id="KW-1185">Reference proteome</keyword>
<dbReference type="Proteomes" id="UP001430701">
    <property type="component" value="Unassembled WGS sequence"/>
</dbReference>
<dbReference type="UniPathway" id="UPA00253">
    <property type="reaction ID" value="UER00332"/>
</dbReference>
<comment type="caution">
    <text evidence="13">The sequence shown here is derived from an EMBL/GenBank/DDBJ whole genome shotgun (WGS) entry which is preliminary data.</text>
</comment>
<keyword evidence="7 11" id="KW-0547">Nucleotide-binding</keyword>
<dbReference type="AlphaFoldDB" id="Z9JGA4"/>
<name>Z9JGA4_9GAMM</name>
<evidence type="ECO:0000256" key="11">
    <source>
        <dbReference type="HAMAP-Rule" id="MF_00244"/>
    </source>
</evidence>
<dbReference type="GO" id="GO:0009435">
    <property type="term" value="P:NAD+ biosynthetic process"/>
    <property type="evidence" value="ECO:0007669"/>
    <property type="project" value="UniProtKB-UniRule"/>
</dbReference>
<dbReference type="GO" id="GO:0004515">
    <property type="term" value="F:nicotinate-nucleotide adenylyltransferase activity"/>
    <property type="evidence" value="ECO:0007669"/>
    <property type="project" value="UniProtKB-UniRule"/>
</dbReference>
<evidence type="ECO:0000256" key="10">
    <source>
        <dbReference type="ARBA" id="ARBA00048721"/>
    </source>
</evidence>
<proteinExistence type="inferred from homology"/>
<evidence type="ECO:0000256" key="1">
    <source>
        <dbReference type="ARBA" id="ARBA00002324"/>
    </source>
</evidence>
<keyword evidence="9 11" id="KW-0520">NAD</keyword>
<dbReference type="NCBIfam" id="TIGR00125">
    <property type="entry name" value="cyt_tran_rel"/>
    <property type="match status" value="1"/>
</dbReference>
<protein>
    <recommendedName>
        <fullName evidence="11">Probable nicotinate-nucleotide adenylyltransferase</fullName>
        <ecNumber evidence="11">2.7.7.18</ecNumber>
    </recommendedName>
    <alternativeName>
        <fullName evidence="11">Deamido-NAD(+) diphosphorylase</fullName>
    </alternativeName>
    <alternativeName>
        <fullName evidence="11">Deamido-NAD(+) pyrophosphorylase</fullName>
    </alternativeName>
    <alternativeName>
        <fullName evidence="11">Nicotinate mononucleotide adenylyltransferase</fullName>
        <shortName evidence="11">NaMN adenylyltransferase</shortName>
    </alternativeName>
</protein>
<dbReference type="NCBIfam" id="TIGR00482">
    <property type="entry name" value="nicotinate (nicotinamide) nucleotide adenylyltransferase"/>
    <property type="match status" value="1"/>
</dbReference>
<reference evidence="14" key="2">
    <citation type="submission" date="2021-11" db="EMBL/GenBank/DDBJ databases">
        <title>Genome sequence of Xylella taiwanensis PLS432.</title>
        <authorList>
            <person name="Weng L.-W."/>
            <person name="Su C.-C."/>
            <person name="Tsai C.-W."/>
            <person name="Kuo C.-H."/>
        </authorList>
    </citation>
    <scope>NUCLEOTIDE SEQUENCE</scope>
    <source>
        <strain evidence="14">PLS432</strain>
    </source>
</reference>
<dbReference type="PATRIC" id="fig|1444770.3.peg.3108"/>
<evidence type="ECO:0000256" key="9">
    <source>
        <dbReference type="ARBA" id="ARBA00023027"/>
    </source>
</evidence>
<dbReference type="InterPro" id="IPR014729">
    <property type="entry name" value="Rossmann-like_a/b/a_fold"/>
</dbReference>
<dbReference type="HAMAP" id="MF_00244">
    <property type="entry name" value="NaMN_adenylyltr"/>
    <property type="match status" value="1"/>
</dbReference>
<dbReference type="KEGG" id="xtw:AB672_06910"/>
<dbReference type="RefSeq" id="WP_038273039.1">
    <property type="nucleotide sequence ID" value="NZ_CP053627.1"/>
</dbReference>
<dbReference type="Pfam" id="PF01467">
    <property type="entry name" value="CTP_transf_like"/>
    <property type="match status" value="1"/>
</dbReference>
<gene>
    <name evidence="11 14" type="primary">nadD</name>
    <name evidence="13" type="ORF">AF72_13130</name>
    <name evidence="14" type="ORF">LPH55_11755</name>
</gene>
<evidence type="ECO:0000259" key="12">
    <source>
        <dbReference type="Pfam" id="PF01467"/>
    </source>
</evidence>
<keyword evidence="5 11" id="KW-0808">Transferase</keyword>
<comment type="pathway">
    <text evidence="2 11">Cofactor biosynthesis; NAD(+) biosynthesis; deamido-NAD(+) from nicotinate D-ribonucleotide: step 1/1.</text>
</comment>